<evidence type="ECO:0000313" key="2">
    <source>
        <dbReference type="EMBL" id="KAJ1527422.1"/>
    </source>
</evidence>
<reference evidence="2" key="1">
    <citation type="submission" date="2022-12" db="EMBL/GenBank/DDBJ databases">
        <title>Chromosome-level genome assembly of the bean flower thrips Megalurothrips usitatus.</title>
        <authorList>
            <person name="Ma L."/>
            <person name="Liu Q."/>
            <person name="Li H."/>
            <person name="Cai W."/>
        </authorList>
    </citation>
    <scope>NUCLEOTIDE SEQUENCE</scope>
    <source>
        <strain evidence="2">Cailab_2022a</strain>
    </source>
</reference>
<accession>A0AAV7XML9</accession>
<keyword evidence="1" id="KW-1133">Transmembrane helix</keyword>
<comment type="caution">
    <text evidence="2">The sequence shown here is derived from an EMBL/GenBank/DDBJ whole genome shotgun (WGS) entry which is preliminary data.</text>
</comment>
<name>A0AAV7XML9_9NEOP</name>
<evidence type="ECO:0000313" key="3">
    <source>
        <dbReference type="Proteomes" id="UP001075354"/>
    </source>
</evidence>
<gene>
    <name evidence="2" type="ORF">ONE63_007404</name>
</gene>
<protein>
    <submittedName>
        <fullName evidence="2">Uncharacterized protein</fullName>
    </submittedName>
</protein>
<keyword evidence="3" id="KW-1185">Reference proteome</keyword>
<feature type="transmembrane region" description="Helical" evidence="1">
    <location>
        <begin position="112"/>
        <end position="131"/>
    </location>
</feature>
<keyword evidence="1" id="KW-0472">Membrane</keyword>
<evidence type="ECO:0000256" key="1">
    <source>
        <dbReference type="SAM" id="Phobius"/>
    </source>
</evidence>
<dbReference type="EMBL" id="JAPTSV010000005">
    <property type="protein sequence ID" value="KAJ1527422.1"/>
    <property type="molecule type" value="Genomic_DNA"/>
</dbReference>
<dbReference type="Proteomes" id="UP001075354">
    <property type="component" value="Chromosome 5"/>
</dbReference>
<proteinExistence type="predicted"/>
<dbReference type="AlphaFoldDB" id="A0AAV7XML9"/>
<keyword evidence="1" id="KW-0812">Transmembrane</keyword>
<organism evidence="2 3">
    <name type="scientific">Megalurothrips usitatus</name>
    <name type="common">bean blossom thrips</name>
    <dbReference type="NCBI Taxonomy" id="439358"/>
    <lineage>
        <taxon>Eukaryota</taxon>
        <taxon>Metazoa</taxon>
        <taxon>Ecdysozoa</taxon>
        <taxon>Arthropoda</taxon>
        <taxon>Hexapoda</taxon>
        <taxon>Insecta</taxon>
        <taxon>Pterygota</taxon>
        <taxon>Neoptera</taxon>
        <taxon>Paraneoptera</taxon>
        <taxon>Thysanoptera</taxon>
        <taxon>Terebrantia</taxon>
        <taxon>Thripoidea</taxon>
        <taxon>Thripidae</taxon>
        <taxon>Megalurothrips</taxon>
    </lineage>
</organism>
<sequence>MRRLDVVLCPSMAAVDDDILDRVVLFPSTGDAPADDILDLVDVVVLCPSMGDADDIRDLDDAGVQRPSMGDAGGAILDLGVEQWPSMTADDDILEPADRRDEGVDRFRAARCVRAAAAVVVVVVVVVVAGASQDALRLLPLAEALNRQEGNAKCGARSAVSLHNITIIYQKIPHGDFFSELLLKN</sequence>